<evidence type="ECO:0000313" key="1">
    <source>
        <dbReference type="EMBL" id="PIW33670.1"/>
    </source>
</evidence>
<dbReference type="EMBL" id="PFFY01000155">
    <property type="protein sequence ID" value="PIW33670.1"/>
    <property type="molecule type" value="Genomic_DNA"/>
</dbReference>
<dbReference type="Pfam" id="PF25734">
    <property type="entry name" value="RelB_like_antitoxin"/>
    <property type="match status" value="1"/>
</dbReference>
<dbReference type="InterPro" id="IPR057930">
    <property type="entry name" value="Antitoxin_put"/>
</dbReference>
<name>A0A2M7GYV1_9BACT</name>
<accession>A0A2M7GYV1</accession>
<gene>
    <name evidence="1" type="ORF">COW28_03325</name>
</gene>
<reference evidence="2" key="1">
    <citation type="submission" date="2017-09" db="EMBL/GenBank/DDBJ databases">
        <title>Depth-based differentiation of microbial function through sediment-hosted aquifers and enrichment of novel symbionts in the deep terrestrial subsurface.</title>
        <authorList>
            <person name="Probst A.J."/>
            <person name="Ladd B."/>
            <person name="Jarett J.K."/>
            <person name="Geller-Mcgrath D.E."/>
            <person name="Sieber C.M.K."/>
            <person name="Emerson J.B."/>
            <person name="Anantharaman K."/>
            <person name="Thomas B.C."/>
            <person name="Malmstrom R."/>
            <person name="Stieglmeier M."/>
            <person name="Klingl A."/>
            <person name="Woyke T."/>
            <person name="Ryan C.M."/>
            <person name="Banfield J.F."/>
        </authorList>
    </citation>
    <scope>NUCLEOTIDE SEQUENCE [LARGE SCALE GENOMIC DNA]</scope>
</reference>
<proteinExistence type="predicted"/>
<organism evidence="1 2">
    <name type="scientific">bacterium (Candidatus Ratteibacteria) CG15_BIG_FIL_POST_REV_8_21_14_020_41_12</name>
    <dbReference type="NCBI Taxonomy" id="2014291"/>
    <lineage>
        <taxon>Bacteria</taxon>
        <taxon>Candidatus Ratteibacteria</taxon>
    </lineage>
</organism>
<protein>
    <submittedName>
        <fullName evidence="1">Uncharacterized protein</fullName>
    </submittedName>
</protein>
<sequence>MKTLINQEKDEMKELLKGAMINAFEERQDMFYGLFVEAIEDMALAKAIKESEKTKSVSRNDIFKILKS</sequence>
<dbReference type="AlphaFoldDB" id="A0A2M7GYV1"/>
<dbReference type="Proteomes" id="UP000230025">
    <property type="component" value="Unassembled WGS sequence"/>
</dbReference>
<evidence type="ECO:0000313" key="2">
    <source>
        <dbReference type="Proteomes" id="UP000230025"/>
    </source>
</evidence>
<comment type="caution">
    <text evidence="1">The sequence shown here is derived from an EMBL/GenBank/DDBJ whole genome shotgun (WGS) entry which is preliminary data.</text>
</comment>